<protein>
    <submittedName>
        <fullName evidence="3">G protein-coupled receptor</fullName>
    </submittedName>
</protein>
<feature type="transmembrane region" description="Helical" evidence="1">
    <location>
        <begin position="35"/>
        <end position="56"/>
    </location>
</feature>
<name>A0A7E4UNM2_PANRE</name>
<keyword evidence="1" id="KW-0472">Membrane</keyword>
<keyword evidence="1" id="KW-0812">Transmembrane</keyword>
<feature type="transmembrane region" description="Helical" evidence="1">
    <location>
        <begin position="6"/>
        <end position="23"/>
    </location>
</feature>
<evidence type="ECO:0000256" key="1">
    <source>
        <dbReference type="SAM" id="Phobius"/>
    </source>
</evidence>
<dbReference type="AlphaFoldDB" id="A0A7E4UNM2"/>
<accession>A0A7E4UNM2</accession>
<feature type="transmembrane region" description="Helical" evidence="1">
    <location>
        <begin position="94"/>
        <end position="119"/>
    </location>
</feature>
<sequence>MHFTISYVSVSLFIGLLYRYWALKGNLWFFHSARGIAIIATGNLLYPIPVTIALIISVSSTEQTHYYIKTKYPAYYDMFVNNCCHAISEPLKMIIYASVATLQMIIVAMGSIIVIYKINCLMTEKKANFTKKTYDLHRQLIYSLWVQAFLPTCFLFIPAIIGVLMIINAWGNLRGNY</sequence>
<dbReference type="Proteomes" id="UP000492821">
    <property type="component" value="Unassembled WGS sequence"/>
</dbReference>
<feature type="transmembrane region" description="Helical" evidence="1">
    <location>
        <begin position="140"/>
        <end position="167"/>
    </location>
</feature>
<dbReference type="Pfam" id="PF10327">
    <property type="entry name" value="7TM_GPCR_Sri"/>
    <property type="match status" value="1"/>
</dbReference>
<proteinExistence type="predicted"/>
<keyword evidence="2" id="KW-1185">Reference proteome</keyword>
<dbReference type="WBParaSite" id="Pan_g1062.t1">
    <property type="protein sequence ID" value="Pan_g1062.t1"/>
    <property type="gene ID" value="Pan_g1062"/>
</dbReference>
<evidence type="ECO:0000313" key="3">
    <source>
        <dbReference type="WBParaSite" id="Pan_g1062.t1"/>
    </source>
</evidence>
<dbReference type="InterPro" id="IPR019429">
    <property type="entry name" value="7TM_GPCR_serpentine_rcpt_Sri"/>
</dbReference>
<reference evidence="2" key="1">
    <citation type="journal article" date="2013" name="Genetics">
        <title>The draft genome and transcriptome of Panagrellus redivivus are shaped by the harsh demands of a free-living lifestyle.</title>
        <authorList>
            <person name="Srinivasan J."/>
            <person name="Dillman A.R."/>
            <person name="Macchietto M.G."/>
            <person name="Heikkinen L."/>
            <person name="Lakso M."/>
            <person name="Fracchia K.M."/>
            <person name="Antoshechkin I."/>
            <person name="Mortazavi A."/>
            <person name="Wong G."/>
            <person name="Sternberg P.W."/>
        </authorList>
    </citation>
    <scope>NUCLEOTIDE SEQUENCE [LARGE SCALE GENOMIC DNA]</scope>
    <source>
        <strain evidence="2">MT8872</strain>
    </source>
</reference>
<reference evidence="3" key="2">
    <citation type="submission" date="2020-10" db="UniProtKB">
        <authorList>
            <consortium name="WormBaseParasite"/>
        </authorList>
    </citation>
    <scope>IDENTIFICATION</scope>
</reference>
<organism evidence="2 3">
    <name type="scientific">Panagrellus redivivus</name>
    <name type="common">Microworm</name>
    <dbReference type="NCBI Taxonomy" id="6233"/>
    <lineage>
        <taxon>Eukaryota</taxon>
        <taxon>Metazoa</taxon>
        <taxon>Ecdysozoa</taxon>
        <taxon>Nematoda</taxon>
        <taxon>Chromadorea</taxon>
        <taxon>Rhabditida</taxon>
        <taxon>Tylenchina</taxon>
        <taxon>Panagrolaimomorpha</taxon>
        <taxon>Panagrolaimoidea</taxon>
        <taxon>Panagrolaimidae</taxon>
        <taxon>Panagrellus</taxon>
    </lineage>
</organism>
<keyword evidence="1" id="KW-1133">Transmembrane helix</keyword>
<evidence type="ECO:0000313" key="2">
    <source>
        <dbReference type="Proteomes" id="UP000492821"/>
    </source>
</evidence>